<gene>
    <name evidence="1" type="ORF">E2C01_074077</name>
</gene>
<accession>A0A5B7IDD8</accession>
<name>A0A5B7IDD8_PORTR</name>
<sequence length="103" mass="11225">MMDTKACVGQDDDDVASGVGVGGCWKGRLKYVPRAPSYSRVKGWKRQCPLEFVPANVKLGVSIMTQGRKDSHISPHISMLVCEKDTPQTLPMNLSGSEVCIET</sequence>
<evidence type="ECO:0000313" key="1">
    <source>
        <dbReference type="EMBL" id="MPC79547.1"/>
    </source>
</evidence>
<keyword evidence="2" id="KW-1185">Reference proteome</keyword>
<dbReference type="Proteomes" id="UP000324222">
    <property type="component" value="Unassembled WGS sequence"/>
</dbReference>
<protein>
    <submittedName>
        <fullName evidence="1">Uncharacterized protein</fullName>
    </submittedName>
</protein>
<evidence type="ECO:0000313" key="2">
    <source>
        <dbReference type="Proteomes" id="UP000324222"/>
    </source>
</evidence>
<dbReference type="AlphaFoldDB" id="A0A5B7IDD8"/>
<organism evidence="1 2">
    <name type="scientific">Portunus trituberculatus</name>
    <name type="common">Swimming crab</name>
    <name type="synonym">Neptunus trituberculatus</name>
    <dbReference type="NCBI Taxonomy" id="210409"/>
    <lineage>
        <taxon>Eukaryota</taxon>
        <taxon>Metazoa</taxon>
        <taxon>Ecdysozoa</taxon>
        <taxon>Arthropoda</taxon>
        <taxon>Crustacea</taxon>
        <taxon>Multicrustacea</taxon>
        <taxon>Malacostraca</taxon>
        <taxon>Eumalacostraca</taxon>
        <taxon>Eucarida</taxon>
        <taxon>Decapoda</taxon>
        <taxon>Pleocyemata</taxon>
        <taxon>Brachyura</taxon>
        <taxon>Eubrachyura</taxon>
        <taxon>Portunoidea</taxon>
        <taxon>Portunidae</taxon>
        <taxon>Portuninae</taxon>
        <taxon>Portunus</taxon>
    </lineage>
</organism>
<reference evidence="1 2" key="1">
    <citation type="submission" date="2019-05" db="EMBL/GenBank/DDBJ databases">
        <title>Another draft genome of Portunus trituberculatus and its Hox gene families provides insights of decapod evolution.</title>
        <authorList>
            <person name="Jeong J.-H."/>
            <person name="Song I."/>
            <person name="Kim S."/>
            <person name="Choi T."/>
            <person name="Kim D."/>
            <person name="Ryu S."/>
            <person name="Kim W."/>
        </authorList>
    </citation>
    <scope>NUCLEOTIDE SEQUENCE [LARGE SCALE GENOMIC DNA]</scope>
    <source>
        <tissue evidence="1">Muscle</tissue>
    </source>
</reference>
<comment type="caution">
    <text evidence="1">The sequence shown here is derived from an EMBL/GenBank/DDBJ whole genome shotgun (WGS) entry which is preliminary data.</text>
</comment>
<proteinExistence type="predicted"/>
<dbReference type="EMBL" id="VSRR010051418">
    <property type="protein sequence ID" value="MPC79547.1"/>
    <property type="molecule type" value="Genomic_DNA"/>
</dbReference>